<feature type="repeat" description="Solcar" evidence="9">
    <location>
        <begin position="26"/>
        <end position="112"/>
    </location>
</feature>
<dbReference type="GO" id="GO:0005743">
    <property type="term" value="C:mitochondrial inner membrane"/>
    <property type="evidence" value="ECO:0007669"/>
    <property type="project" value="UniProtKB-SubCell"/>
</dbReference>
<evidence type="ECO:0000313" key="12">
    <source>
        <dbReference type="EMBL" id="VDI68881.1"/>
    </source>
</evidence>
<dbReference type="Proteomes" id="UP000596742">
    <property type="component" value="Unassembled WGS sequence"/>
</dbReference>
<accession>A0A8B6GSM2</accession>
<evidence type="ECO:0000256" key="9">
    <source>
        <dbReference type="PROSITE-ProRule" id="PRU00282"/>
    </source>
</evidence>
<evidence type="ECO:0000256" key="6">
    <source>
        <dbReference type="ARBA" id="ARBA00022792"/>
    </source>
</evidence>
<dbReference type="InterPro" id="IPR004302">
    <property type="entry name" value="Cellulose/chitin-bd_N"/>
</dbReference>
<comment type="subcellular location">
    <subcellularLocation>
        <location evidence="1">Mitochondrion inner membrane</location>
        <topology evidence="1">Multi-pass membrane protein</topology>
    </subcellularLocation>
</comment>
<evidence type="ECO:0000256" key="7">
    <source>
        <dbReference type="ARBA" id="ARBA00023128"/>
    </source>
</evidence>
<keyword evidence="3" id="KW-0813">Transport</keyword>
<feature type="domain" description="Chitin-binding type-4" evidence="11">
    <location>
        <begin position="275"/>
        <end position="463"/>
    </location>
</feature>
<evidence type="ECO:0000256" key="10">
    <source>
        <dbReference type="SAM" id="MobiDB-lite"/>
    </source>
</evidence>
<evidence type="ECO:0000256" key="8">
    <source>
        <dbReference type="ARBA" id="ARBA00023136"/>
    </source>
</evidence>
<keyword evidence="6" id="KW-0999">Mitochondrion inner membrane</keyword>
<keyword evidence="4 9" id="KW-0812">Transmembrane</keyword>
<evidence type="ECO:0000313" key="13">
    <source>
        <dbReference type="Proteomes" id="UP000596742"/>
    </source>
</evidence>
<dbReference type="InterPro" id="IPR023395">
    <property type="entry name" value="MCP_dom_sf"/>
</dbReference>
<sequence>MTKTAQAALPDLQTTAMKTDSRREMKEKGKNFIAGGVAGCCAKSLVAPLDRIKILLQAHNHHYKDLGVWSTLLKVKLKENISGLYKGNGIHMIRVFPYAGVQFMAYEKSKEIVKTYLQNYPQIGKFLAGSMAGISAVSITYPLDIIRARIAFQVTGDHLCIGLTETAGCIIKQDGIMGLYRGMTPTLLGMIPYAGTTFFSFETLKGMCVDYFPDLFGKPCPQDTGGIVLTIPGKSLCGGLAGLIGQTVSLFTIHLMFDNSIVVIFLCILSEVKGHGRLIDPPSRSSMWRYGYNNPPNYNDNQLYCGGAQVQYDMNNGKCGVCGDPWPGPRDNEEGGKYANGIIAKTYDTGEEISVTVELTASHKGYFQFKLCPRNDPMQKTTQKCLDNYVLELADGSGNRYYIPNKNGYQTLVVKLRLPQNVKCRDCTFQWKYNAGNSWGVDSSGRGCLGCGNQEQFYGCADIAIGYDDIEEGDSLITGDNYKKKNYIPPPPVIQEEEQSQETNTNTNTNWDNDDTPTSFWDSLVSHTDKGGEVSLLEEFNKLKRKFKNKNIRPCVCHSCVGNTCVCECLPISRAHSFISDGVSSWLVYILSVLSCLIPIILI</sequence>
<comment type="caution">
    <text evidence="12">The sequence shown here is derived from an EMBL/GenBank/DDBJ whole genome shotgun (WGS) entry which is preliminary data.</text>
</comment>
<organism evidence="12 13">
    <name type="scientific">Mytilus galloprovincialis</name>
    <name type="common">Mediterranean mussel</name>
    <dbReference type="NCBI Taxonomy" id="29158"/>
    <lineage>
        <taxon>Eukaryota</taxon>
        <taxon>Metazoa</taxon>
        <taxon>Spiralia</taxon>
        <taxon>Lophotrochozoa</taxon>
        <taxon>Mollusca</taxon>
        <taxon>Bivalvia</taxon>
        <taxon>Autobranchia</taxon>
        <taxon>Pteriomorphia</taxon>
        <taxon>Mytilida</taxon>
        <taxon>Mytiloidea</taxon>
        <taxon>Mytilidae</taxon>
        <taxon>Mytilinae</taxon>
        <taxon>Mytilus</taxon>
    </lineage>
</organism>
<evidence type="ECO:0000256" key="1">
    <source>
        <dbReference type="ARBA" id="ARBA00004448"/>
    </source>
</evidence>
<evidence type="ECO:0000256" key="4">
    <source>
        <dbReference type="ARBA" id="ARBA00022692"/>
    </source>
</evidence>
<dbReference type="InterPro" id="IPR002067">
    <property type="entry name" value="MCP"/>
</dbReference>
<dbReference type="Pfam" id="PF00153">
    <property type="entry name" value="Mito_carr"/>
    <property type="match status" value="2"/>
</dbReference>
<dbReference type="InterPro" id="IPR002167">
    <property type="entry name" value="GDC-like"/>
</dbReference>
<dbReference type="PANTHER" id="PTHR24089">
    <property type="entry name" value="SOLUTE CARRIER FAMILY 25"/>
    <property type="match status" value="1"/>
</dbReference>
<feature type="region of interest" description="Disordered" evidence="10">
    <location>
        <begin position="492"/>
        <end position="512"/>
    </location>
</feature>
<evidence type="ECO:0000256" key="2">
    <source>
        <dbReference type="ARBA" id="ARBA00006375"/>
    </source>
</evidence>
<comment type="similarity">
    <text evidence="2">Belongs to the mitochondrial carrier (TC 2.A.29) family.</text>
</comment>
<keyword evidence="7" id="KW-0496">Mitochondrion</keyword>
<gene>
    <name evidence="12" type="ORF">MGAL_10B016909</name>
</gene>
<reference evidence="12" key="1">
    <citation type="submission" date="2018-11" db="EMBL/GenBank/DDBJ databases">
        <authorList>
            <person name="Alioto T."/>
            <person name="Alioto T."/>
        </authorList>
    </citation>
    <scope>NUCLEOTIDE SEQUENCE</scope>
</reference>
<dbReference type="Pfam" id="PF03067">
    <property type="entry name" value="LPMO_10"/>
    <property type="match status" value="1"/>
</dbReference>
<feature type="repeat" description="Solcar" evidence="9">
    <location>
        <begin position="120"/>
        <end position="207"/>
    </location>
</feature>
<keyword evidence="8 9" id="KW-0472">Membrane</keyword>
<dbReference type="SUPFAM" id="SSF103506">
    <property type="entry name" value="Mitochondrial carrier"/>
    <property type="match status" value="1"/>
</dbReference>
<dbReference type="PRINTS" id="PR00928">
    <property type="entry name" value="GRAVESDC"/>
</dbReference>
<dbReference type="PROSITE" id="PS50920">
    <property type="entry name" value="SOLCAR"/>
    <property type="match status" value="2"/>
</dbReference>
<dbReference type="PRINTS" id="PR00926">
    <property type="entry name" value="MITOCARRIER"/>
</dbReference>
<evidence type="ECO:0000256" key="5">
    <source>
        <dbReference type="ARBA" id="ARBA00022737"/>
    </source>
</evidence>
<evidence type="ECO:0000259" key="11">
    <source>
        <dbReference type="Pfam" id="PF03067"/>
    </source>
</evidence>
<dbReference type="InterPro" id="IPR018108">
    <property type="entry name" value="MCP_transmembrane"/>
</dbReference>
<keyword evidence="13" id="KW-1185">Reference proteome</keyword>
<protein>
    <submittedName>
        <fullName evidence="12">Solute carrier family 25 (Mitochondrial carrier protein), member 16</fullName>
    </submittedName>
</protein>
<proteinExistence type="inferred from homology"/>
<evidence type="ECO:0000256" key="3">
    <source>
        <dbReference type="ARBA" id="ARBA00022448"/>
    </source>
</evidence>
<dbReference type="GO" id="GO:0055085">
    <property type="term" value="P:transmembrane transport"/>
    <property type="evidence" value="ECO:0007669"/>
    <property type="project" value="InterPro"/>
</dbReference>
<dbReference type="EMBL" id="UYJE01008967">
    <property type="protein sequence ID" value="VDI68881.1"/>
    <property type="molecule type" value="Genomic_DNA"/>
</dbReference>
<dbReference type="OrthoDB" id="64893at2759"/>
<dbReference type="AlphaFoldDB" id="A0A8B6GSM2"/>
<dbReference type="Gene3D" id="1.50.40.10">
    <property type="entry name" value="Mitochondrial carrier domain"/>
    <property type="match status" value="1"/>
</dbReference>
<keyword evidence="5" id="KW-0677">Repeat</keyword>
<feature type="compositionally biased region" description="Low complexity" evidence="10">
    <location>
        <begin position="501"/>
        <end position="511"/>
    </location>
</feature>
<name>A0A8B6GSM2_MYTGA</name>